<dbReference type="Proteomes" id="UP000515977">
    <property type="component" value="Chromosome"/>
</dbReference>
<gene>
    <name evidence="1" type="ORF">H9L17_15665</name>
</gene>
<organism evidence="1 2">
    <name type="scientific">Thermomonas brevis</name>
    <dbReference type="NCBI Taxonomy" id="215691"/>
    <lineage>
        <taxon>Bacteria</taxon>
        <taxon>Pseudomonadati</taxon>
        <taxon>Pseudomonadota</taxon>
        <taxon>Gammaproteobacteria</taxon>
        <taxon>Lysobacterales</taxon>
        <taxon>Lysobacteraceae</taxon>
        <taxon>Thermomonas</taxon>
    </lineage>
</organism>
<dbReference type="Pfam" id="PF03692">
    <property type="entry name" value="CxxCxxCC"/>
    <property type="match status" value="1"/>
</dbReference>
<evidence type="ECO:0000313" key="1">
    <source>
        <dbReference type="EMBL" id="QNN46573.1"/>
    </source>
</evidence>
<dbReference type="RefSeq" id="WP_187570337.1">
    <property type="nucleotide sequence ID" value="NZ_CP060711.1"/>
</dbReference>
<sequence length="103" mass="11339">MTAAADAADCARCDAVCCRLTVVLTPQDTVPARFAATTARGIAVMARDADGWCSALDRSRMRCSIYANRPEVCRRFAMDGPYCRAVRADYRERIARGIPLLLH</sequence>
<reference evidence="1 2" key="1">
    <citation type="submission" date="2020-08" db="EMBL/GenBank/DDBJ databases">
        <title>Genome sequence of Thermomonas brevis KACC 16975T.</title>
        <authorList>
            <person name="Hyun D.-W."/>
            <person name="Bae J.-W."/>
        </authorList>
    </citation>
    <scope>NUCLEOTIDE SEQUENCE [LARGE SCALE GENOMIC DNA]</scope>
    <source>
        <strain evidence="1 2">KACC 16975</strain>
    </source>
</reference>
<evidence type="ECO:0000313" key="2">
    <source>
        <dbReference type="Proteomes" id="UP000515977"/>
    </source>
</evidence>
<dbReference type="EMBL" id="CP060711">
    <property type="protein sequence ID" value="QNN46573.1"/>
    <property type="molecule type" value="Genomic_DNA"/>
</dbReference>
<dbReference type="KEGG" id="tbv:H9L17_15665"/>
<name>A0A7G9QT98_9GAMM</name>
<dbReference type="InterPro" id="IPR005358">
    <property type="entry name" value="Puta_zinc/iron-chelating_dom"/>
</dbReference>
<protein>
    <submittedName>
        <fullName evidence="1">YkgJ family cysteine cluster protein</fullName>
    </submittedName>
</protein>
<proteinExistence type="predicted"/>
<accession>A0A7G9QT98</accession>
<keyword evidence="2" id="KW-1185">Reference proteome</keyword>
<dbReference type="AlphaFoldDB" id="A0A7G9QT98"/>